<evidence type="ECO:0000256" key="3">
    <source>
        <dbReference type="ARBA" id="ARBA00011738"/>
    </source>
</evidence>
<evidence type="ECO:0000256" key="5">
    <source>
        <dbReference type="ARBA" id="ARBA00023002"/>
    </source>
</evidence>
<keyword evidence="9" id="KW-1185">Reference proteome</keyword>
<dbReference type="UniPathway" id="UPA00251">
    <property type="reaction ID" value="UER00322"/>
</dbReference>
<evidence type="ECO:0000256" key="6">
    <source>
        <dbReference type="ARBA" id="ARBA00023244"/>
    </source>
</evidence>
<dbReference type="SUPFAM" id="SSF102886">
    <property type="entry name" value="Coproporphyrinogen III oxidase"/>
    <property type="match status" value="1"/>
</dbReference>
<keyword evidence="5 8" id="KW-0560">Oxidoreductase</keyword>
<dbReference type="RefSeq" id="XP_013902732.1">
    <property type="nucleotide sequence ID" value="XM_014047278.1"/>
</dbReference>
<comment type="similarity">
    <text evidence="2">Belongs to the aerobic coproporphyrinogen-III oxidase family.</text>
</comment>
<protein>
    <recommendedName>
        <fullName evidence="4">coproporphyrinogen oxidase</fullName>
        <ecNumber evidence="4">1.3.3.3</ecNumber>
    </recommendedName>
</protein>
<evidence type="ECO:0000256" key="1">
    <source>
        <dbReference type="ARBA" id="ARBA00005168"/>
    </source>
</evidence>
<dbReference type="EMBL" id="KK100798">
    <property type="protein sequence ID" value="KIZ03713.1"/>
    <property type="molecule type" value="Genomic_DNA"/>
</dbReference>
<dbReference type="KEGG" id="mng:MNEG_4248"/>
<accession>A0A0D2JYX9</accession>
<reference evidence="8 9" key="1">
    <citation type="journal article" date="2013" name="BMC Genomics">
        <title>Reconstruction of the lipid metabolism for the microalga Monoraphidium neglectum from its genome sequence reveals characteristics suitable for biofuel production.</title>
        <authorList>
            <person name="Bogen C."/>
            <person name="Al-Dilaimi A."/>
            <person name="Albersmeier A."/>
            <person name="Wichmann J."/>
            <person name="Grundmann M."/>
            <person name="Rupp O."/>
            <person name="Lauersen K.J."/>
            <person name="Blifernez-Klassen O."/>
            <person name="Kalinowski J."/>
            <person name="Goesmann A."/>
            <person name="Mussgnug J.H."/>
            <person name="Kruse O."/>
        </authorList>
    </citation>
    <scope>NUCLEOTIDE SEQUENCE [LARGE SCALE GENOMIC DNA]</scope>
    <source>
        <strain evidence="8 9">SAG 48.87</strain>
    </source>
</reference>
<proteinExistence type="inferred from homology"/>
<dbReference type="AlphaFoldDB" id="A0A0D2JYX9"/>
<evidence type="ECO:0000313" key="8">
    <source>
        <dbReference type="EMBL" id="KIZ03713.1"/>
    </source>
</evidence>
<sequence>MALLAHSKARLGVRAASSNRFVVARAATMQKQPSMNGLGGKATTVEMPPITLTRPDLDTPDTMRFRFEKMIRGAQDSICAAIEEIDGTKFRQDAWVRQEGGGGITRVLQDGNVWEKAGIAVSVVYGSMPPEAYRAASGNPDLMKQVKDSGDTSRVPFFAAGISSVMHPKNPHCPTMHFNYRYFETEAWNGIPGQWWFGGGTDITPNWIVEEDMRHFHGTYKEVCDRHDPEYYPKFKKWRPLCTTEANTPWWGMALEVVLPTACKA</sequence>
<dbReference type="EC" id="1.3.3.3" evidence="4"/>
<dbReference type="GO" id="GO:0004109">
    <property type="term" value="F:coproporphyrinogen oxidase activity"/>
    <property type="evidence" value="ECO:0007669"/>
    <property type="project" value="UniProtKB-EC"/>
</dbReference>
<dbReference type="Proteomes" id="UP000054498">
    <property type="component" value="Unassembled WGS sequence"/>
</dbReference>
<name>A0A0D2JYX9_9CHLO</name>
<dbReference type="PANTHER" id="PTHR10755:SF0">
    <property type="entry name" value="OXYGEN-DEPENDENT COPROPORPHYRINOGEN-III OXIDASE, MITOCHONDRIAL"/>
    <property type="match status" value="1"/>
</dbReference>
<dbReference type="InterPro" id="IPR036406">
    <property type="entry name" value="Coprogen_oxidase_aer_sf"/>
</dbReference>
<comment type="pathway">
    <text evidence="1">Porphyrin-containing compound metabolism; protoporphyrin-IX biosynthesis; protoporphyrinogen-IX from coproporphyrinogen-III (O2 route): step 1/1.</text>
</comment>
<evidence type="ECO:0000256" key="2">
    <source>
        <dbReference type="ARBA" id="ARBA00010644"/>
    </source>
</evidence>
<comment type="catalytic activity">
    <reaction evidence="7">
        <text>coproporphyrinogen III + O2 + 2 H(+) = protoporphyrinogen IX + 2 CO2 + 2 H2O</text>
        <dbReference type="Rhea" id="RHEA:18257"/>
        <dbReference type="ChEBI" id="CHEBI:15377"/>
        <dbReference type="ChEBI" id="CHEBI:15378"/>
        <dbReference type="ChEBI" id="CHEBI:15379"/>
        <dbReference type="ChEBI" id="CHEBI:16526"/>
        <dbReference type="ChEBI" id="CHEBI:57307"/>
        <dbReference type="ChEBI" id="CHEBI:57309"/>
        <dbReference type="EC" id="1.3.3.3"/>
    </reaction>
</comment>
<organism evidence="8 9">
    <name type="scientific">Monoraphidium neglectum</name>
    <dbReference type="NCBI Taxonomy" id="145388"/>
    <lineage>
        <taxon>Eukaryota</taxon>
        <taxon>Viridiplantae</taxon>
        <taxon>Chlorophyta</taxon>
        <taxon>core chlorophytes</taxon>
        <taxon>Chlorophyceae</taxon>
        <taxon>CS clade</taxon>
        <taxon>Sphaeropleales</taxon>
        <taxon>Selenastraceae</taxon>
        <taxon>Monoraphidium</taxon>
    </lineage>
</organism>
<gene>
    <name evidence="8" type="ORF">MNEG_4248</name>
</gene>
<dbReference type="PANTHER" id="PTHR10755">
    <property type="entry name" value="COPROPORPHYRINOGEN III OXIDASE, MITOCHONDRIAL"/>
    <property type="match status" value="1"/>
</dbReference>
<evidence type="ECO:0000256" key="7">
    <source>
        <dbReference type="ARBA" id="ARBA00049102"/>
    </source>
</evidence>
<dbReference type="STRING" id="145388.A0A0D2JYX9"/>
<evidence type="ECO:0000313" key="9">
    <source>
        <dbReference type="Proteomes" id="UP000054498"/>
    </source>
</evidence>
<comment type="subunit">
    <text evidence="3">Homodimer.</text>
</comment>
<dbReference type="InterPro" id="IPR001260">
    <property type="entry name" value="Coprogen_oxidase_aer"/>
</dbReference>
<dbReference type="PRINTS" id="PR00073">
    <property type="entry name" value="COPRGNOXDASE"/>
</dbReference>
<dbReference type="GO" id="GO:0006782">
    <property type="term" value="P:protoporphyrinogen IX biosynthetic process"/>
    <property type="evidence" value="ECO:0007669"/>
    <property type="project" value="UniProtKB-UniPathway"/>
</dbReference>
<dbReference type="GeneID" id="25737126"/>
<dbReference type="Pfam" id="PF01218">
    <property type="entry name" value="Coprogen_oxidas"/>
    <property type="match status" value="1"/>
</dbReference>
<keyword evidence="6" id="KW-0627">Porphyrin biosynthesis</keyword>
<dbReference type="GO" id="GO:0009570">
    <property type="term" value="C:chloroplast stroma"/>
    <property type="evidence" value="ECO:0007669"/>
    <property type="project" value="TreeGrafter"/>
</dbReference>
<dbReference type="OrthoDB" id="15318at2759"/>
<evidence type="ECO:0000256" key="4">
    <source>
        <dbReference type="ARBA" id="ARBA00012869"/>
    </source>
</evidence>
<dbReference type="Gene3D" id="3.40.1500.10">
    <property type="entry name" value="Coproporphyrinogen III oxidase, aerobic"/>
    <property type="match status" value="1"/>
</dbReference>